<protein>
    <submittedName>
        <fullName evidence="2">Uncharacterized protein</fullName>
    </submittedName>
</protein>
<dbReference type="OrthoDB" id="7471944at2759"/>
<comment type="caution">
    <text evidence="2">The sequence shown here is derived from an EMBL/GenBank/DDBJ whole genome shotgun (WGS) entry which is preliminary data.</text>
</comment>
<feature type="region of interest" description="Disordered" evidence="1">
    <location>
        <begin position="134"/>
        <end position="164"/>
    </location>
</feature>
<evidence type="ECO:0000313" key="2">
    <source>
        <dbReference type="EMBL" id="GBM29939.1"/>
    </source>
</evidence>
<reference evidence="2 3" key="1">
    <citation type="journal article" date="2019" name="Sci. Rep.">
        <title>Orb-weaving spider Araneus ventricosus genome elucidates the spidroin gene catalogue.</title>
        <authorList>
            <person name="Kono N."/>
            <person name="Nakamura H."/>
            <person name="Ohtoshi R."/>
            <person name="Moran D.A.P."/>
            <person name="Shinohara A."/>
            <person name="Yoshida Y."/>
            <person name="Fujiwara M."/>
            <person name="Mori M."/>
            <person name="Tomita M."/>
            <person name="Arakawa K."/>
        </authorList>
    </citation>
    <scope>NUCLEOTIDE SEQUENCE [LARGE SCALE GENOMIC DNA]</scope>
</reference>
<name>A0A4Y2ENN3_ARAVE</name>
<gene>
    <name evidence="2" type="ORF">AVEN_111242_1</name>
</gene>
<organism evidence="2 3">
    <name type="scientific">Araneus ventricosus</name>
    <name type="common">Orbweaver spider</name>
    <name type="synonym">Epeira ventricosa</name>
    <dbReference type="NCBI Taxonomy" id="182803"/>
    <lineage>
        <taxon>Eukaryota</taxon>
        <taxon>Metazoa</taxon>
        <taxon>Ecdysozoa</taxon>
        <taxon>Arthropoda</taxon>
        <taxon>Chelicerata</taxon>
        <taxon>Arachnida</taxon>
        <taxon>Araneae</taxon>
        <taxon>Araneomorphae</taxon>
        <taxon>Entelegynae</taxon>
        <taxon>Araneoidea</taxon>
        <taxon>Araneidae</taxon>
        <taxon>Araneus</taxon>
    </lineage>
</organism>
<accession>A0A4Y2ENN3</accession>
<proteinExistence type="predicted"/>
<keyword evidence="3" id="KW-1185">Reference proteome</keyword>
<evidence type="ECO:0000256" key="1">
    <source>
        <dbReference type="SAM" id="MobiDB-lite"/>
    </source>
</evidence>
<feature type="compositionally biased region" description="Basic and acidic residues" evidence="1">
    <location>
        <begin position="144"/>
        <end position="159"/>
    </location>
</feature>
<dbReference type="AlphaFoldDB" id="A0A4Y2ENN3"/>
<dbReference type="Proteomes" id="UP000499080">
    <property type="component" value="Unassembled WGS sequence"/>
</dbReference>
<sequence length="176" mass="19772">MPNVGICTQLPYSLILGFDWQQQVQSRCIYDSNGSLCISTPFALHLCECTQASRPSIIYITSNEPSLWPLDVAILPAAVPSLFHTDSQFIPKPSHSLTEDIIDLENIDYEHENYGRIKQEKTTEDESDALHLDGEVTEAQPPKTDSETHVEDNPVHEEYSDSNSNTNVCIIHPFNL</sequence>
<evidence type="ECO:0000313" key="3">
    <source>
        <dbReference type="Proteomes" id="UP000499080"/>
    </source>
</evidence>
<dbReference type="EMBL" id="BGPR01000648">
    <property type="protein sequence ID" value="GBM29939.1"/>
    <property type="molecule type" value="Genomic_DNA"/>
</dbReference>